<proteinExistence type="predicted"/>
<feature type="region of interest" description="Disordered" evidence="1">
    <location>
        <begin position="22"/>
        <end position="53"/>
    </location>
</feature>
<reference evidence="3" key="1">
    <citation type="journal article" date="2013" name="Nat. Genet.">
        <title>The draft genomes of soft-shell turtle and green sea turtle yield insights into the development and evolution of the turtle-specific body plan.</title>
        <authorList>
            <person name="Wang Z."/>
            <person name="Pascual-Anaya J."/>
            <person name="Zadissa A."/>
            <person name="Li W."/>
            <person name="Niimura Y."/>
            <person name="Huang Z."/>
            <person name="Li C."/>
            <person name="White S."/>
            <person name="Xiong Z."/>
            <person name="Fang D."/>
            <person name="Wang B."/>
            <person name="Ming Y."/>
            <person name="Chen Y."/>
            <person name="Zheng Y."/>
            <person name="Kuraku S."/>
            <person name="Pignatelli M."/>
            <person name="Herrero J."/>
            <person name="Beal K."/>
            <person name="Nozawa M."/>
            <person name="Li Q."/>
            <person name="Wang J."/>
            <person name="Zhang H."/>
            <person name="Yu L."/>
            <person name="Shigenobu S."/>
            <person name="Wang J."/>
            <person name="Liu J."/>
            <person name="Flicek P."/>
            <person name="Searle S."/>
            <person name="Wang J."/>
            <person name="Kuratani S."/>
            <person name="Yin Y."/>
            <person name="Aken B."/>
            <person name="Zhang G."/>
            <person name="Irie N."/>
        </authorList>
    </citation>
    <scope>NUCLEOTIDE SEQUENCE [LARGE SCALE GENOMIC DNA]</scope>
</reference>
<dbReference type="AlphaFoldDB" id="M7BP19"/>
<evidence type="ECO:0000313" key="2">
    <source>
        <dbReference type="EMBL" id="EMP29917.1"/>
    </source>
</evidence>
<evidence type="ECO:0000256" key="1">
    <source>
        <dbReference type="SAM" id="MobiDB-lite"/>
    </source>
</evidence>
<name>M7BP19_CHEMY</name>
<dbReference type="Proteomes" id="UP000031443">
    <property type="component" value="Unassembled WGS sequence"/>
</dbReference>
<keyword evidence="3" id="KW-1185">Reference proteome</keyword>
<evidence type="ECO:0000313" key="3">
    <source>
        <dbReference type="Proteomes" id="UP000031443"/>
    </source>
</evidence>
<protein>
    <submittedName>
        <fullName evidence="2">Uncharacterized protein</fullName>
    </submittedName>
</protein>
<organism evidence="2 3">
    <name type="scientific">Chelonia mydas</name>
    <name type="common">Green sea-turtle</name>
    <name type="synonym">Chelonia agassizi</name>
    <dbReference type="NCBI Taxonomy" id="8469"/>
    <lineage>
        <taxon>Eukaryota</taxon>
        <taxon>Metazoa</taxon>
        <taxon>Chordata</taxon>
        <taxon>Craniata</taxon>
        <taxon>Vertebrata</taxon>
        <taxon>Euteleostomi</taxon>
        <taxon>Archelosauria</taxon>
        <taxon>Testudinata</taxon>
        <taxon>Testudines</taxon>
        <taxon>Cryptodira</taxon>
        <taxon>Durocryptodira</taxon>
        <taxon>Americhelydia</taxon>
        <taxon>Chelonioidea</taxon>
        <taxon>Cheloniidae</taxon>
        <taxon>Chelonia</taxon>
    </lineage>
</organism>
<accession>M7BP19</accession>
<dbReference type="Gene3D" id="1.10.287.3160">
    <property type="match status" value="1"/>
</dbReference>
<gene>
    <name evidence="2" type="ORF">UY3_12972</name>
</gene>
<dbReference type="EMBL" id="KB553126">
    <property type="protein sequence ID" value="EMP29917.1"/>
    <property type="molecule type" value="Genomic_DNA"/>
</dbReference>
<sequence length="167" mass="17882">MPALWGATPALTPVPFALMGPGQPSVFPTGPRDPSGSDGREQPPTLVVSSSSSADEALVGTSVAPALEDSRVLQQLLLWVAQGLGIKSEEVVDDVDPTVDILAPFGPVCIALLLIKTITDMNKTLWQIPAKRNKCQYFVPSKGYEHLSSHPEPDSLVVDAANQWERQ</sequence>